<organism evidence="3 4">
    <name type="scientific">Aeromonas salmonicida</name>
    <dbReference type="NCBI Taxonomy" id="645"/>
    <lineage>
        <taxon>Bacteria</taxon>
        <taxon>Pseudomonadati</taxon>
        <taxon>Pseudomonadota</taxon>
        <taxon>Gammaproteobacteria</taxon>
        <taxon>Aeromonadales</taxon>
        <taxon>Aeromonadaceae</taxon>
        <taxon>Aeromonas</taxon>
    </lineage>
</organism>
<dbReference type="InterPro" id="IPR016830">
    <property type="entry name" value="UbiT"/>
</dbReference>
<reference evidence="3 4" key="1">
    <citation type="submission" date="2018-06" db="EMBL/GenBank/DDBJ databases">
        <title>Freshwater and sediment microbial communities from various areas in North America, analyzing microbe dynamics in response to fracking.</title>
        <authorList>
            <person name="Lamendella R."/>
        </authorList>
    </citation>
    <scope>NUCLEOTIDE SEQUENCE [LARGE SCALE GENOMIC DNA]</scope>
    <source>
        <strain evidence="3 4">17</strain>
    </source>
</reference>
<comment type="similarity">
    <text evidence="1">Belongs to the UbiT family.</text>
</comment>
<gene>
    <name evidence="1" type="primary">ubiT</name>
    <name evidence="3" type="ORF">DEU50_11913</name>
</gene>
<name>A0AAX1PEE5_AERSA</name>
<dbReference type="AlphaFoldDB" id="A0AAX1PEE5"/>
<dbReference type="GO" id="GO:0005829">
    <property type="term" value="C:cytosol"/>
    <property type="evidence" value="ECO:0007669"/>
    <property type="project" value="TreeGrafter"/>
</dbReference>
<protein>
    <recommendedName>
        <fullName evidence="1">Ubiquinone biosynthesis accessory factor UbiT</fullName>
    </recommendedName>
</protein>
<dbReference type="HAMAP" id="MF_02231">
    <property type="entry name" value="UbiT"/>
    <property type="match status" value="1"/>
</dbReference>
<evidence type="ECO:0000313" key="4">
    <source>
        <dbReference type="Proteomes" id="UP000249422"/>
    </source>
</evidence>
<accession>A0AAX1PEE5</accession>
<dbReference type="InterPro" id="IPR036527">
    <property type="entry name" value="SCP2_sterol-bd_dom_sf"/>
</dbReference>
<dbReference type="PANTHER" id="PTHR10094:SF25">
    <property type="entry name" value="SCP2 STEROL-BINDING DOMAIN-CONTAINING PROTEIN 1"/>
    <property type="match status" value="1"/>
</dbReference>
<dbReference type="EMBL" id="QLLM01000019">
    <property type="protein sequence ID" value="RAJ00084.1"/>
    <property type="molecule type" value="Genomic_DNA"/>
</dbReference>
<dbReference type="PANTHER" id="PTHR10094">
    <property type="entry name" value="STEROL CARRIER PROTEIN 2 SCP-2 FAMILY PROTEIN"/>
    <property type="match status" value="1"/>
</dbReference>
<dbReference type="Gene3D" id="3.30.1050.10">
    <property type="entry name" value="SCP2 sterol-binding domain"/>
    <property type="match status" value="1"/>
</dbReference>
<dbReference type="InterPro" id="IPR003033">
    <property type="entry name" value="SCP2_sterol-bd_dom"/>
</dbReference>
<evidence type="ECO:0000313" key="3">
    <source>
        <dbReference type="EMBL" id="RAJ00084.1"/>
    </source>
</evidence>
<dbReference type="Proteomes" id="UP000249422">
    <property type="component" value="Unassembled WGS sequence"/>
</dbReference>
<dbReference type="Pfam" id="PF02036">
    <property type="entry name" value="SCP2"/>
    <property type="match status" value="1"/>
</dbReference>
<evidence type="ECO:0000256" key="1">
    <source>
        <dbReference type="HAMAP-Rule" id="MF_02231"/>
    </source>
</evidence>
<evidence type="ECO:0000259" key="2">
    <source>
        <dbReference type="Pfam" id="PF02036"/>
    </source>
</evidence>
<keyword evidence="1" id="KW-0831">Ubiquinone biosynthesis</keyword>
<proteinExistence type="inferred from homology"/>
<comment type="function">
    <text evidence="1">Required for O(2)-independent ubiquinone (coenzyme Q) biosynthesis. Likely functions as an accessory factor.</text>
</comment>
<comment type="caution">
    <text evidence="3">The sequence shown here is derived from an EMBL/GenBank/DDBJ whole genome shotgun (WGS) entry which is preliminary data.</text>
</comment>
<dbReference type="GO" id="GO:0006744">
    <property type="term" value="P:ubiquinone biosynthetic process"/>
    <property type="evidence" value="ECO:0007669"/>
    <property type="project" value="UniProtKB-UniRule"/>
</dbReference>
<dbReference type="SUPFAM" id="SSF55718">
    <property type="entry name" value="SCP-like"/>
    <property type="match status" value="1"/>
</dbReference>
<feature type="domain" description="SCP2" evidence="2">
    <location>
        <begin position="69"/>
        <end position="169"/>
    </location>
</feature>
<comment type="pathway">
    <text evidence="1">Cofactor biosynthesis; ubiquinone biosynthesis.</text>
</comment>
<sequence length="214" mass="24476">MCGFTLLEVSRHKFDFPQDPECNPVLECVKTWEFIVFQQLQRRLVEQAPRFLRHPLKLVPFTLQQNLMERLLARVFKEAIEDGDFEFLAGKWLKVEVSDLELCWFISEQDGKLVVARHCDRADVCFSGTTNDLILIAGRKEDPDSLFFQRKLKIEGDTELGLEVKNLMDSLDLDGLPRLMHYPLMDLATFIEGARALSAQESHPAPTGGIPSQV</sequence>